<dbReference type="EC" id="4.1.1.81" evidence="4"/>
<sequence>MPADPWRLHGGAIAAAAHSFGIPVSDWLDLSTGISPHSYPVPPLPLQTWHCLPDAGATARLQAVAASYYGAPGPTCVLPVAGTQAAIQWLPRILGPAQDVAILAPTYAEHARAWAAAGHRVHTVARVEDIPSACRTLVIVNPNNPDGRVLTAAQVLALAERHCVVVDEAFADVMPEVSVAGHCDRAPLIVLRSIGKFFGLAGLRLGFVIAAPALIAQLAEAQGPWAVSGPALAIGSEALVDAGWIAAARASLARAAHRLDALLAAAGLTVIGGTDLFRLATDADARGLFDHLARNGILVRPFTDQPQWLRFGLPGDDAAFARLEAALRSRPAVTLGLLRAVDT</sequence>
<evidence type="ECO:0000256" key="6">
    <source>
        <dbReference type="ARBA" id="ARBA00022898"/>
    </source>
</evidence>
<dbReference type="PANTHER" id="PTHR42885:SF1">
    <property type="entry name" value="THREONINE-PHOSPHATE DECARBOXYLASE"/>
    <property type="match status" value="1"/>
</dbReference>
<dbReference type="GO" id="GO:0009236">
    <property type="term" value="P:cobalamin biosynthetic process"/>
    <property type="evidence" value="ECO:0007669"/>
    <property type="project" value="UniProtKB-UniPathway"/>
</dbReference>
<organism evidence="11 12">
    <name type="scientific">Candidatus Defluviicoccus seviourii</name>
    <dbReference type="NCBI Taxonomy" id="2565273"/>
    <lineage>
        <taxon>Bacteria</taxon>
        <taxon>Pseudomonadati</taxon>
        <taxon>Pseudomonadota</taxon>
        <taxon>Alphaproteobacteria</taxon>
        <taxon>Rhodospirillales</taxon>
        <taxon>Rhodospirillaceae</taxon>
        <taxon>Defluviicoccus</taxon>
    </lineage>
</organism>
<name>A0A564WBZ0_9PROT</name>
<keyword evidence="7 11" id="KW-0456">Lyase</keyword>
<evidence type="ECO:0000256" key="1">
    <source>
        <dbReference type="ARBA" id="ARBA00001933"/>
    </source>
</evidence>
<evidence type="ECO:0000313" key="11">
    <source>
        <dbReference type="EMBL" id="VUX45996.1"/>
    </source>
</evidence>
<comment type="cofactor">
    <cofactor evidence="1">
        <name>pyridoxal 5'-phosphate</name>
        <dbReference type="ChEBI" id="CHEBI:597326"/>
    </cofactor>
</comment>
<dbReference type="EMBL" id="UXAT02000010">
    <property type="protein sequence ID" value="VUX45996.1"/>
    <property type="molecule type" value="Genomic_DNA"/>
</dbReference>
<dbReference type="InterPro" id="IPR004838">
    <property type="entry name" value="NHTrfase_class1_PyrdxlP-BS"/>
</dbReference>
<evidence type="ECO:0000259" key="10">
    <source>
        <dbReference type="Pfam" id="PF00155"/>
    </source>
</evidence>
<dbReference type="InterPro" id="IPR015422">
    <property type="entry name" value="PyrdxlP-dep_Trfase_small"/>
</dbReference>
<proteinExistence type="predicted"/>
<feature type="domain" description="Aminotransferase class I/classII large" evidence="10">
    <location>
        <begin position="61"/>
        <end position="317"/>
    </location>
</feature>
<dbReference type="SUPFAM" id="SSF53383">
    <property type="entry name" value="PLP-dependent transferases"/>
    <property type="match status" value="1"/>
</dbReference>
<evidence type="ECO:0000256" key="2">
    <source>
        <dbReference type="ARBA" id="ARBA00003444"/>
    </source>
</evidence>
<evidence type="ECO:0000256" key="9">
    <source>
        <dbReference type="ARBA" id="ARBA00048531"/>
    </source>
</evidence>
<reference evidence="11" key="1">
    <citation type="submission" date="2018-11" db="EMBL/GenBank/DDBJ databases">
        <authorList>
            <person name="Onetto C."/>
        </authorList>
    </citation>
    <scope>NUCLEOTIDE SEQUENCE [LARGE SCALE GENOMIC DNA]</scope>
</reference>
<protein>
    <recommendedName>
        <fullName evidence="4">threonine-phosphate decarboxylase</fullName>
        <ecNumber evidence="4">4.1.1.81</ecNumber>
    </recommendedName>
    <alternativeName>
        <fullName evidence="8">L-threonine-O-3-phosphate decarboxylase</fullName>
    </alternativeName>
</protein>
<comment type="catalytic activity">
    <reaction evidence="9">
        <text>O-phospho-L-threonine + H(+) = (R)-1-aminopropan-2-yl phosphate + CO2</text>
        <dbReference type="Rhea" id="RHEA:11492"/>
        <dbReference type="ChEBI" id="CHEBI:15378"/>
        <dbReference type="ChEBI" id="CHEBI:16526"/>
        <dbReference type="ChEBI" id="CHEBI:58563"/>
        <dbReference type="ChEBI" id="CHEBI:58675"/>
        <dbReference type="EC" id="4.1.1.81"/>
    </reaction>
</comment>
<dbReference type="InterPro" id="IPR004839">
    <property type="entry name" value="Aminotransferase_I/II_large"/>
</dbReference>
<evidence type="ECO:0000256" key="3">
    <source>
        <dbReference type="ARBA" id="ARBA00004953"/>
    </source>
</evidence>
<dbReference type="InterPro" id="IPR005860">
    <property type="entry name" value="CobD"/>
</dbReference>
<dbReference type="CDD" id="cd00609">
    <property type="entry name" value="AAT_like"/>
    <property type="match status" value="1"/>
</dbReference>
<evidence type="ECO:0000313" key="12">
    <source>
        <dbReference type="Proteomes" id="UP000326641"/>
    </source>
</evidence>
<dbReference type="GO" id="GO:0048472">
    <property type="term" value="F:threonine-phosphate decarboxylase activity"/>
    <property type="evidence" value="ECO:0007669"/>
    <property type="project" value="UniProtKB-EC"/>
</dbReference>
<comment type="pathway">
    <text evidence="3">Cofactor biosynthesis; adenosylcobalamin biosynthesis.</text>
</comment>
<dbReference type="InterPro" id="IPR015421">
    <property type="entry name" value="PyrdxlP-dep_Trfase_major"/>
</dbReference>
<dbReference type="PANTHER" id="PTHR42885">
    <property type="entry name" value="HISTIDINOL-PHOSPHATE AMINOTRANSFERASE-RELATED"/>
    <property type="match status" value="1"/>
</dbReference>
<comment type="caution">
    <text evidence="11">The sequence shown here is derived from an EMBL/GenBank/DDBJ whole genome shotgun (WGS) entry which is preliminary data.</text>
</comment>
<dbReference type="Gene3D" id="3.90.1150.10">
    <property type="entry name" value="Aspartate Aminotransferase, domain 1"/>
    <property type="match status" value="1"/>
</dbReference>
<evidence type="ECO:0000256" key="4">
    <source>
        <dbReference type="ARBA" id="ARBA00012285"/>
    </source>
</evidence>
<evidence type="ECO:0000256" key="8">
    <source>
        <dbReference type="ARBA" id="ARBA00029996"/>
    </source>
</evidence>
<comment type="function">
    <text evidence="2">Decarboxylates L-threonine-O-3-phosphate to yield (R)-1-amino-2-propanol O-2-phosphate, the precursor for the linkage between the nucleotide loop and the corrin ring in cobalamin.</text>
</comment>
<keyword evidence="6" id="KW-0663">Pyridoxal phosphate</keyword>
<keyword evidence="12" id="KW-1185">Reference proteome</keyword>
<accession>A0A564WBZ0</accession>
<dbReference type="NCBIfam" id="TIGR01140">
    <property type="entry name" value="L_thr_O3P_dcar"/>
    <property type="match status" value="1"/>
</dbReference>
<dbReference type="Proteomes" id="UP000326641">
    <property type="component" value="Unassembled WGS sequence"/>
</dbReference>
<keyword evidence="5" id="KW-0169">Cobalamin biosynthesis</keyword>
<evidence type="ECO:0000256" key="7">
    <source>
        <dbReference type="ARBA" id="ARBA00023239"/>
    </source>
</evidence>
<dbReference type="GO" id="GO:0030170">
    <property type="term" value="F:pyridoxal phosphate binding"/>
    <property type="evidence" value="ECO:0007669"/>
    <property type="project" value="InterPro"/>
</dbReference>
<dbReference type="AlphaFoldDB" id="A0A564WBZ0"/>
<gene>
    <name evidence="11" type="primary">cobC</name>
    <name evidence="11" type="ORF">DF3PA_180026</name>
</gene>
<dbReference type="UniPathway" id="UPA00148"/>
<dbReference type="Gene3D" id="3.40.640.10">
    <property type="entry name" value="Type I PLP-dependent aspartate aminotransferase-like (Major domain)"/>
    <property type="match status" value="1"/>
</dbReference>
<dbReference type="InterPro" id="IPR015424">
    <property type="entry name" value="PyrdxlP-dep_Trfase"/>
</dbReference>
<dbReference type="Pfam" id="PF00155">
    <property type="entry name" value="Aminotran_1_2"/>
    <property type="match status" value="1"/>
</dbReference>
<evidence type="ECO:0000256" key="5">
    <source>
        <dbReference type="ARBA" id="ARBA00022573"/>
    </source>
</evidence>
<dbReference type="PROSITE" id="PS00105">
    <property type="entry name" value="AA_TRANSFER_CLASS_1"/>
    <property type="match status" value="1"/>
</dbReference>